<dbReference type="PANTHER" id="PTHR21432:SF20">
    <property type="entry name" value="ACETYL-COA HYDROLASE"/>
    <property type="match status" value="1"/>
</dbReference>
<gene>
    <name evidence="5" type="ORF">JI746_09160</name>
</gene>
<evidence type="ECO:0000256" key="2">
    <source>
        <dbReference type="ARBA" id="ARBA00022679"/>
    </source>
</evidence>
<evidence type="ECO:0000259" key="3">
    <source>
        <dbReference type="Pfam" id="PF02550"/>
    </source>
</evidence>
<organism evidence="5 6">
    <name type="scientific">Ramlibacter alkalitolerans</name>
    <dbReference type="NCBI Taxonomy" id="2039631"/>
    <lineage>
        <taxon>Bacteria</taxon>
        <taxon>Pseudomonadati</taxon>
        <taxon>Pseudomonadota</taxon>
        <taxon>Betaproteobacteria</taxon>
        <taxon>Burkholderiales</taxon>
        <taxon>Comamonadaceae</taxon>
        <taxon>Ramlibacter</taxon>
    </lineage>
</organism>
<keyword evidence="2" id="KW-0808">Transferase</keyword>
<sequence>MKPLQDPGALFASLPAGATIVLHSGFAEPRGLARALAQHAGAMRRPRVVAMMPMGHAPYADPEPASHLELYTFFPGKGLRAALDAGRARALRHPLSAIPPLFDAGEWRADVLLLQVSPPDATGHVSLGVSVDYMRAVLAQRPLVVAEVNPRMPRTTGDTLLAASAIDWCMDATEPPQDLAPAAADAVDEQIARNVAGLVRDGAVLQAGIGALPDRVLGSLGHLRHLGLHSGVITSAVRPLIESGAIDNSSKRLKPGVCVTAMAGGTQAFYDFLHRNAAIEFHPCSLTHDARVLAAMDGLCAINSVLQVDLQGSANAETAGGRRISLPGGLPDFATGARRARGGVSILALRSTAGRAAASSIVARLDGPATVVADQVDFVVTEHGVAALHGGTAAARAAALVAVAHPAHRDALARAAHA</sequence>
<keyword evidence="6" id="KW-1185">Reference proteome</keyword>
<evidence type="ECO:0000259" key="4">
    <source>
        <dbReference type="Pfam" id="PF13336"/>
    </source>
</evidence>
<dbReference type="PANTHER" id="PTHR21432">
    <property type="entry name" value="ACETYL-COA HYDROLASE-RELATED"/>
    <property type="match status" value="1"/>
</dbReference>
<reference evidence="5 6" key="1">
    <citation type="journal article" date="2017" name="Int. J. Syst. Evol. Microbiol.">
        <title>Ramlibacter alkalitolerans sp. nov., alkali-tolerant bacterium isolated from soil of ginseng.</title>
        <authorList>
            <person name="Lee D.H."/>
            <person name="Cha C.J."/>
        </authorList>
    </citation>
    <scope>NUCLEOTIDE SEQUENCE [LARGE SCALE GENOMIC DNA]</scope>
    <source>
        <strain evidence="5 6">KACC 19305</strain>
    </source>
</reference>
<dbReference type="InterPro" id="IPR038460">
    <property type="entry name" value="AcetylCoA_hyd_C_sf"/>
</dbReference>
<dbReference type="GO" id="GO:0016787">
    <property type="term" value="F:hydrolase activity"/>
    <property type="evidence" value="ECO:0007669"/>
    <property type="project" value="UniProtKB-KW"/>
</dbReference>
<feature type="domain" description="Acetyl-CoA hydrolase/transferase N-terminal" evidence="3">
    <location>
        <begin position="54"/>
        <end position="169"/>
    </location>
</feature>
<dbReference type="SUPFAM" id="SSF100950">
    <property type="entry name" value="NagB/RpiA/CoA transferase-like"/>
    <property type="match status" value="2"/>
</dbReference>
<name>A0ABS1JM19_9BURK</name>
<feature type="domain" description="Acetyl-CoA hydrolase/transferase C-terminal" evidence="4">
    <location>
        <begin position="265"/>
        <end position="416"/>
    </location>
</feature>
<comment type="similarity">
    <text evidence="1">Belongs to the acetyl-CoA hydrolase/transferase family.</text>
</comment>
<dbReference type="InterPro" id="IPR037171">
    <property type="entry name" value="NagB/RpiA_transferase-like"/>
</dbReference>
<keyword evidence="5" id="KW-0378">Hydrolase</keyword>
<dbReference type="Gene3D" id="3.40.1080.20">
    <property type="entry name" value="Acetyl-CoA hydrolase/transferase C-terminal domain"/>
    <property type="match status" value="1"/>
</dbReference>
<dbReference type="InterPro" id="IPR003702">
    <property type="entry name" value="ActCoA_hydro_N"/>
</dbReference>
<dbReference type="Pfam" id="PF13336">
    <property type="entry name" value="AcetylCoA_hyd_C"/>
    <property type="match status" value="1"/>
</dbReference>
<evidence type="ECO:0000256" key="1">
    <source>
        <dbReference type="ARBA" id="ARBA00009632"/>
    </source>
</evidence>
<proteinExistence type="inferred from homology"/>
<comment type="caution">
    <text evidence="5">The sequence shown here is derived from an EMBL/GenBank/DDBJ whole genome shotgun (WGS) entry which is preliminary data.</text>
</comment>
<evidence type="ECO:0000313" key="5">
    <source>
        <dbReference type="EMBL" id="MBL0425277.1"/>
    </source>
</evidence>
<dbReference type="EMBL" id="JAEQND010000004">
    <property type="protein sequence ID" value="MBL0425277.1"/>
    <property type="molecule type" value="Genomic_DNA"/>
</dbReference>
<dbReference type="Proteomes" id="UP000622707">
    <property type="component" value="Unassembled WGS sequence"/>
</dbReference>
<dbReference type="RefSeq" id="WP_201688706.1">
    <property type="nucleotide sequence ID" value="NZ_JAEQND010000004.1"/>
</dbReference>
<evidence type="ECO:0000313" key="6">
    <source>
        <dbReference type="Proteomes" id="UP000622707"/>
    </source>
</evidence>
<dbReference type="InterPro" id="IPR026888">
    <property type="entry name" value="AcetylCoA_hyd_C"/>
</dbReference>
<protein>
    <submittedName>
        <fullName evidence="5">Acetyl-CoA hydrolase</fullName>
    </submittedName>
</protein>
<dbReference type="Pfam" id="PF02550">
    <property type="entry name" value="AcetylCoA_hydro"/>
    <property type="match status" value="1"/>
</dbReference>
<dbReference type="Gene3D" id="3.30.750.70">
    <property type="entry name" value="4-hydroxybutyrate coenzyme like domains"/>
    <property type="match status" value="1"/>
</dbReference>
<accession>A0ABS1JM19</accession>
<dbReference type="Gene3D" id="3.40.1080.10">
    <property type="entry name" value="Glutaconate Coenzyme A-transferase"/>
    <property type="match status" value="1"/>
</dbReference>
<dbReference type="InterPro" id="IPR046433">
    <property type="entry name" value="ActCoA_hydro"/>
</dbReference>